<accession>A0A8X6V1M8</accession>
<dbReference type="AlphaFoldDB" id="A0A8X6V1M8"/>
<keyword evidence="3" id="KW-1185">Reference proteome</keyword>
<name>A0A8X6V1M8_TRICX</name>
<protein>
    <submittedName>
        <fullName evidence="2">Uncharacterized protein</fullName>
    </submittedName>
</protein>
<evidence type="ECO:0000313" key="2">
    <source>
        <dbReference type="EMBL" id="GFY01222.1"/>
    </source>
</evidence>
<gene>
    <name evidence="2" type="ORF">TNCV_5076891</name>
</gene>
<dbReference type="Proteomes" id="UP000887159">
    <property type="component" value="Unassembled WGS sequence"/>
</dbReference>
<feature type="region of interest" description="Disordered" evidence="1">
    <location>
        <begin position="1"/>
        <end position="46"/>
    </location>
</feature>
<organism evidence="2 3">
    <name type="scientific">Trichonephila clavipes</name>
    <name type="common">Golden silk orbweaver</name>
    <name type="synonym">Nephila clavipes</name>
    <dbReference type="NCBI Taxonomy" id="2585209"/>
    <lineage>
        <taxon>Eukaryota</taxon>
        <taxon>Metazoa</taxon>
        <taxon>Ecdysozoa</taxon>
        <taxon>Arthropoda</taxon>
        <taxon>Chelicerata</taxon>
        <taxon>Arachnida</taxon>
        <taxon>Araneae</taxon>
        <taxon>Araneomorphae</taxon>
        <taxon>Entelegynae</taxon>
        <taxon>Araneoidea</taxon>
        <taxon>Nephilidae</taxon>
        <taxon>Trichonephila</taxon>
    </lineage>
</organism>
<sequence length="95" mass="10640">MSFTRRPGSGHLRQTSRREDRHISGAAYEETGLQRNGTRSSLATNPNSISAVMTSSRLQDLFPIPHTSHRASFRDRERCTTIQHVAAQTNKPLPP</sequence>
<feature type="compositionally biased region" description="Polar residues" evidence="1">
    <location>
        <begin position="33"/>
        <end position="46"/>
    </location>
</feature>
<dbReference type="EMBL" id="BMAU01021225">
    <property type="protein sequence ID" value="GFY01222.1"/>
    <property type="molecule type" value="Genomic_DNA"/>
</dbReference>
<evidence type="ECO:0000256" key="1">
    <source>
        <dbReference type="SAM" id="MobiDB-lite"/>
    </source>
</evidence>
<evidence type="ECO:0000313" key="3">
    <source>
        <dbReference type="Proteomes" id="UP000887159"/>
    </source>
</evidence>
<comment type="caution">
    <text evidence="2">The sequence shown here is derived from an EMBL/GenBank/DDBJ whole genome shotgun (WGS) entry which is preliminary data.</text>
</comment>
<reference evidence="2" key="1">
    <citation type="submission" date="2020-08" db="EMBL/GenBank/DDBJ databases">
        <title>Multicomponent nature underlies the extraordinary mechanical properties of spider dragline silk.</title>
        <authorList>
            <person name="Kono N."/>
            <person name="Nakamura H."/>
            <person name="Mori M."/>
            <person name="Yoshida Y."/>
            <person name="Ohtoshi R."/>
            <person name="Malay A.D."/>
            <person name="Moran D.A.P."/>
            <person name="Tomita M."/>
            <person name="Numata K."/>
            <person name="Arakawa K."/>
        </authorList>
    </citation>
    <scope>NUCLEOTIDE SEQUENCE</scope>
</reference>
<proteinExistence type="predicted"/>